<dbReference type="EMBL" id="CADEPI010000021">
    <property type="protein sequence ID" value="CAB3365582.1"/>
    <property type="molecule type" value="Genomic_DNA"/>
</dbReference>
<evidence type="ECO:0000256" key="1">
    <source>
        <dbReference type="SAM" id="MobiDB-lite"/>
    </source>
</evidence>
<sequence>MSTRETESCQENLLTVLVASIAPSRVKPTKRRPKVPKPAVSSTDDEEPSPYIFTPGQHWTLNVWQWLKVTPQHAIYIREPHLPWYGNLIKWLRINVLFKPVF</sequence>
<name>A0A8S1CAY9_9INSE</name>
<organism evidence="2 3">
    <name type="scientific">Cloeon dipterum</name>
    <dbReference type="NCBI Taxonomy" id="197152"/>
    <lineage>
        <taxon>Eukaryota</taxon>
        <taxon>Metazoa</taxon>
        <taxon>Ecdysozoa</taxon>
        <taxon>Arthropoda</taxon>
        <taxon>Hexapoda</taxon>
        <taxon>Insecta</taxon>
        <taxon>Pterygota</taxon>
        <taxon>Palaeoptera</taxon>
        <taxon>Ephemeroptera</taxon>
        <taxon>Pisciforma</taxon>
        <taxon>Baetidae</taxon>
        <taxon>Cloeon</taxon>
    </lineage>
</organism>
<protein>
    <submittedName>
        <fullName evidence="2">Uncharacterized protein</fullName>
    </submittedName>
</protein>
<proteinExistence type="predicted"/>
<evidence type="ECO:0000313" key="2">
    <source>
        <dbReference type="EMBL" id="CAB3365582.1"/>
    </source>
</evidence>
<evidence type="ECO:0000313" key="3">
    <source>
        <dbReference type="Proteomes" id="UP000494165"/>
    </source>
</evidence>
<accession>A0A8S1CAY9</accession>
<feature type="region of interest" description="Disordered" evidence="1">
    <location>
        <begin position="25"/>
        <end position="49"/>
    </location>
</feature>
<keyword evidence="3" id="KW-1185">Reference proteome</keyword>
<dbReference type="AlphaFoldDB" id="A0A8S1CAY9"/>
<dbReference type="Proteomes" id="UP000494165">
    <property type="component" value="Unassembled WGS sequence"/>
</dbReference>
<comment type="caution">
    <text evidence="2">The sequence shown here is derived from an EMBL/GenBank/DDBJ whole genome shotgun (WGS) entry which is preliminary data.</text>
</comment>
<gene>
    <name evidence="2" type="ORF">CLODIP_2_CD05539</name>
</gene>
<reference evidence="2 3" key="1">
    <citation type="submission" date="2020-04" db="EMBL/GenBank/DDBJ databases">
        <authorList>
            <person name="Alioto T."/>
            <person name="Alioto T."/>
            <person name="Gomez Garrido J."/>
        </authorList>
    </citation>
    <scope>NUCLEOTIDE SEQUENCE [LARGE SCALE GENOMIC DNA]</scope>
</reference>